<dbReference type="Proteomes" id="UP000532769">
    <property type="component" value="Unassembled WGS sequence"/>
</dbReference>
<name>A0A846MLU6_9BACL</name>
<dbReference type="EMBL" id="JAASRS010000002">
    <property type="protein sequence ID" value="NIK16602.1"/>
    <property type="molecule type" value="Genomic_DNA"/>
</dbReference>
<gene>
    <name evidence="1" type="ORF">BDD39_003243</name>
</gene>
<sequence>MFDSLDIHGDYTWEEILTYTKVQKQRMNGLKVLAGWIQL</sequence>
<comment type="caution">
    <text evidence="1">The sequence shown here is derived from an EMBL/GenBank/DDBJ whole genome shotgun (WGS) entry which is preliminary data.</text>
</comment>
<evidence type="ECO:0000313" key="2">
    <source>
        <dbReference type="Proteomes" id="UP000532769"/>
    </source>
</evidence>
<keyword evidence="2" id="KW-1185">Reference proteome</keyword>
<dbReference type="AlphaFoldDB" id="A0A846MLU6"/>
<accession>A0A846MLU6</accession>
<proteinExistence type="predicted"/>
<evidence type="ECO:0000313" key="1">
    <source>
        <dbReference type="EMBL" id="NIK16602.1"/>
    </source>
</evidence>
<protein>
    <submittedName>
        <fullName evidence="1">Uncharacterized protein</fullName>
    </submittedName>
</protein>
<reference evidence="1 2" key="1">
    <citation type="submission" date="2020-03" db="EMBL/GenBank/DDBJ databases">
        <title>Genomic Encyclopedia of Archaeal and Bacterial Type Strains, Phase II (KMG-II): from individual species to whole genera.</title>
        <authorList>
            <person name="Goeker M."/>
        </authorList>
    </citation>
    <scope>NUCLEOTIDE SEQUENCE [LARGE SCALE GENOMIC DNA]</scope>
    <source>
        <strain evidence="1 2">DSM 4749</strain>
    </source>
</reference>
<organism evidence="1 2">
    <name type="scientific">Saccharococcus thermophilus</name>
    <dbReference type="NCBI Taxonomy" id="29396"/>
    <lineage>
        <taxon>Bacteria</taxon>
        <taxon>Bacillati</taxon>
        <taxon>Bacillota</taxon>
        <taxon>Bacilli</taxon>
        <taxon>Bacillales</taxon>
        <taxon>Anoxybacillaceae</taxon>
        <taxon>Saccharococcus</taxon>
    </lineage>
</organism>